<dbReference type="InterPro" id="IPR027434">
    <property type="entry name" value="Homing_endonucl"/>
</dbReference>
<evidence type="ECO:0000256" key="3">
    <source>
        <dbReference type="ARBA" id="ARBA00023306"/>
    </source>
</evidence>
<dbReference type="PANTHER" id="PTHR37307:SF1">
    <property type="entry name" value="CELL DIVISION PROTEIN WHIA-RELATED"/>
    <property type="match status" value="1"/>
</dbReference>
<comment type="caution">
    <text evidence="8">The sequence shown here is derived from an EMBL/GenBank/DDBJ whole genome shotgun (WGS) entry which is preliminary data.</text>
</comment>
<dbReference type="Pfam" id="PF10298">
    <property type="entry name" value="WhiA_N"/>
    <property type="match status" value="1"/>
</dbReference>
<evidence type="ECO:0000256" key="1">
    <source>
        <dbReference type="ARBA" id="ARBA00022618"/>
    </source>
</evidence>
<feature type="domain" description="Sporulation regulator WhiA C-terminal" evidence="5">
    <location>
        <begin position="239"/>
        <end position="322"/>
    </location>
</feature>
<dbReference type="EMBL" id="VNHM01000011">
    <property type="protein sequence ID" value="TYO94852.1"/>
    <property type="molecule type" value="Genomic_DNA"/>
</dbReference>
<evidence type="ECO:0000259" key="5">
    <source>
        <dbReference type="Pfam" id="PF02650"/>
    </source>
</evidence>
<keyword evidence="2 4" id="KW-0238">DNA-binding</keyword>
<comment type="function">
    <text evidence="4">Involved in cell division and chromosome segregation.</text>
</comment>
<evidence type="ECO:0000256" key="2">
    <source>
        <dbReference type="ARBA" id="ARBA00023125"/>
    </source>
</evidence>
<dbReference type="NCBIfam" id="TIGR00647">
    <property type="entry name" value="DNA_bind_WhiA"/>
    <property type="match status" value="1"/>
</dbReference>
<proteinExistence type="inferred from homology"/>
<accession>A0A5S4ZQ97</accession>
<dbReference type="InterPro" id="IPR039518">
    <property type="entry name" value="WhiA_LAGLIDADG_dom"/>
</dbReference>
<gene>
    <name evidence="4" type="primary">whiA</name>
    <name evidence="8" type="ORF">LX24_02105</name>
</gene>
<evidence type="ECO:0000259" key="6">
    <source>
        <dbReference type="Pfam" id="PF10298"/>
    </source>
</evidence>
<dbReference type="InterPro" id="IPR018478">
    <property type="entry name" value="Sporu_reg_WhiA_N_dom"/>
</dbReference>
<keyword evidence="1 4" id="KW-0132">Cell division</keyword>
<dbReference type="AlphaFoldDB" id="A0A5S4ZQ97"/>
<evidence type="ECO:0000313" key="9">
    <source>
        <dbReference type="Proteomes" id="UP000323166"/>
    </source>
</evidence>
<keyword evidence="3 4" id="KW-0131">Cell cycle</keyword>
<dbReference type="GO" id="GO:0051301">
    <property type="term" value="P:cell division"/>
    <property type="evidence" value="ECO:0007669"/>
    <property type="project" value="UniProtKB-UniRule"/>
</dbReference>
<dbReference type="GO" id="GO:0043937">
    <property type="term" value="P:regulation of sporulation"/>
    <property type="evidence" value="ECO:0007669"/>
    <property type="project" value="InterPro"/>
</dbReference>
<feature type="domain" description="Sporulation transcription regulator WhiA N-terminal" evidence="6">
    <location>
        <begin position="36"/>
        <end position="123"/>
    </location>
</feature>
<evidence type="ECO:0000259" key="7">
    <source>
        <dbReference type="Pfam" id="PF14527"/>
    </source>
</evidence>
<sequence>MRAIVLCFEKLGKAVAELSFSTLTKNELARVIDTRQCCKMAELGALIKMDGSLQLNGRQVSLNIFNHNAAVARKLFKLFKELFGVQAQVLVRRKVRLRKNNVYWVRIPPREGLAAMLGQLGLVNSDWSLQEGIQRELLRCDYCRRAYLRGAFLGGGSVNSPEGNYHMEIITSKEEHAASICHLLQEFNLSAKVSRRKAWYVVYLKDSDQIVECLNIMGAHSALLEFENTRIFKDMRNQVNRLVNCETANLNKTVDASLRQTESIALVARVIGLDKLPGGLREIAELRMKFPDASLKELGEMANPPLGKSGVNHRLRKLDRMAEKLRAGDLPPEF</sequence>
<evidence type="ECO:0000313" key="8">
    <source>
        <dbReference type="EMBL" id="TYO94852.1"/>
    </source>
</evidence>
<dbReference type="Pfam" id="PF02650">
    <property type="entry name" value="HTH_WhiA"/>
    <property type="match status" value="1"/>
</dbReference>
<dbReference type="HAMAP" id="MF_01420">
    <property type="entry name" value="HTH_type_WhiA"/>
    <property type="match status" value="1"/>
</dbReference>
<feature type="domain" description="WhiA LAGLIDADG-like" evidence="7">
    <location>
        <begin position="145"/>
        <end position="236"/>
    </location>
</feature>
<name>A0A5S4ZQ97_9FIRM</name>
<organism evidence="8 9">
    <name type="scientific">Desulfallas thermosapovorans DSM 6562</name>
    <dbReference type="NCBI Taxonomy" id="1121431"/>
    <lineage>
        <taxon>Bacteria</taxon>
        <taxon>Bacillati</taxon>
        <taxon>Bacillota</taxon>
        <taxon>Clostridia</taxon>
        <taxon>Eubacteriales</taxon>
        <taxon>Desulfallaceae</taxon>
        <taxon>Desulfallas</taxon>
    </lineage>
</organism>
<dbReference type="PANTHER" id="PTHR37307">
    <property type="entry name" value="CELL DIVISION PROTEIN WHIA-RELATED"/>
    <property type="match status" value="1"/>
</dbReference>
<dbReference type="Pfam" id="PF14527">
    <property type="entry name" value="LAGLIDADG_WhiA"/>
    <property type="match status" value="1"/>
</dbReference>
<keyword evidence="9" id="KW-1185">Reference proteome</keyword>
<dbReference type="InterPro" id="IPR003802">
    <property type="entry name" value="Sporulation_regulator_WhiA"/>
</dbReference>
<dbReference type="SUPFAM" id="SSF55608">
    <property type="entry name" value="Homing endonucleases"/>
    <property type="match status" value="1"/>
</dbReference>
<dbReference type="Gene3D" id="3.10.28.10">
    <property type="entry name" value="Homing endonucleases"/>
    <property type="match status" value="1"/>
</dbReference>
<dbReference type="GO" id="GO:0003677">
    <property type="term" value="F:DNA binding"/>
    <property type="evidence" value="ECO:0007669"/>
    <property type="project" value="UniProtKB-UniRule"/>
</dbReference>
<dbReference type="InterPro" id="IPR023054">
    <property type="entry name" value="Sporulation_regulator_WhiA_C"/>
</dbReference>
<reference evidence="8 9" key="1">
    <citation type="submission" date="2019-07" db="EMBL/GenBank/DDBJ databases">
        <title>Genomic Encyclopedia of Type Strains, Phase I: the one thousand microbial genomes (KMG-I) project.</title>
        <authorList>
            <person name="Kyrpides N."/>
        </authorList>
    </citation>
    <scope>NUCLEOTIDE SEQUENCE [LARGE SCALE GENOMIC DNA]</scope>
    <source>
        <strain evidence="8 9">DSM 6562</strain>
    </source>
</reference>
<comment type="similarity">
    <text evidence="4">Belongs to the WhiA family.</text>
</comment>
<protein>
    <recommendedName>
        <fullName evidence="4">Probable cell division protein WhiA</fullName>
    </recommendedName>
</protein>
<evidence type="ECO:0000256" key="4">
    <source>
        <dbReference type="HAMAP-Rule" id="MF_01420"/>
    </source>
</evidence>
<dbReference type="Proteomes" id="UP000323166">
    <property type="component" value="Unassembled WGS sequence"/>
</dbReference>